<keyword evidence="4 7" id="KW-1133">Transmembrane helix</keyword>
<evidence type="ECO:0000256" key="6">
    <source>
        <dbReference type="SAM" id="MobiDB-lite"/>
    </source>
</evidence>
<evidence type="ECO:0000256" key="4">
    <source>
        <dbReference type="ARBA" id="ARBA00022989"/>
    </source>
</evidence>
<feature type="compositionally biased region" description="Basic and acidic residues" evidence="6">
    <location>
        <begin position="30"/>
        <end position="52"/>
    </location>
</feature>
<evidence type="ECO:0000256" key="1">
    <source>
        <dbReference type="ARBA" id="ARBA00004141"/>
    </source>
</evidence>
<dbReference type="FunFam" id="1.20.1720.10:FF:000014">
    <property type="entry name" value="MFS drug transporter, putative"/>
    <property type="match status" value="1"/>
</dbReference>
<keyword evidence="10" id="KW-1185">Reference proteome</keyword>
<keyword evidence="5 7" id="KW-0472">Membrane</keyword>
<feature type="transmembrane region" description="Helical" evidence="7">
    <location>
        <begin position="218"/>
        <end position="238"/>
    </location>
</feature>
<dbReference type="SUPFAM" id="SSF103473">
    <property type="entry name" value="MFS general substrate transporter"/>
    <property type="match status" value="2"/>
</dbReference>
<dbReference type="PANTHER" id="PTHR23501:SF102">
    <property type="entry name" value="DRUG TRANSPORTER, PUTATIVE (AFU_ORTHOLOGUE AFUA_3G08530)-RELATED"/>
    <property type="match status" value="1"/>
</dbReference>
<dbReference type="AlphaFoldDB" id="A0A1E3PCZ3"/>
<feature type="transmembrane region" description="Helical" evidence="7">
    <location>
        <begin position="580"/>
        <end position="598"/>
    </location>
</feature>
<dbReference type="InterPro" id="IPR020846">
    <property type="entry name" value="MFS_dom"/>
</dbReference>
<dbReference type="OrthoDB" id="10021397at2759"/>
<dbReference type="CDD" id="cd17502">
    <property type="entry name" value="MFS_Azr1_MDR_like"/>
    <property type="match status" value="1"/>
</dbReference>
<feature type="region of interest" description="Disordered" evidence="6">
    <location>
        <begin position="16"/>
        <end position="53"/>
    </location>
</feature>
<feature type="transmembrane region" description="Helical" evidence="7">
    <location>
        <begin position="254"/>
        <end position="273"/>
    </location>
</feature>
<feature type="transmembrane region" description="Helical" evidence="7">
    <location>
        <begin position="63"/>
        <end position="91"/>
    </location>
</feature>
<dbReference type="InterPro" id="IPR011701">
    <property type="entry name" value="MFS"/>
</dbReference>
<comment type="subcellular location">
    <subcellularLocation>
        <location evidence="1">Membrane</location>
        <topology evidence="1">Multi-pass membrane protein</topology>
    </subcellularLocation>
</comment>
<feature type="transmembrane region" description="Helical" evidence="7">
    <location>
        <begin position="424"/>
        <end position="445"/>
    </location>
</feature>
<dbReference type="Proteomes" id="UP000095009">
    <property type="component" value="Unassembled WGS sequence"/>
</dbReference>
<feature type="transmembrane region" description="Helical" evidence="7">
    <location>
        <begin position="466"/>
        <end position="484"/>
    </location>
</feature>
<dbReference type="PROSITE" id="PS50850">
    <property type="entry name" value="MFS"/>
    <property type="match status" value="1"/>
</dbReference>
<feature type="transmembrane region" description="Helical" evidence="7">
    <location>
        <begin position="155"/>
        <end position="175"/>
    </location>
</feature>
<organism evidence="9 10">
    <name type="scientific">Nadsonia fulvescens var. elongata DSM 6958</name>
    <dbReference type="NCBI Taxonomy" id="857566"/>
    <lineage>
        <taxon>Eukaryota</taxon>
        <taxon>Fungi</taxon>
        <taxon>Dikarya</taxon>
        <taxon>Ascomycota</taxon>
        <taxon>Saccharomycotina</taxon>
        <taxon>Dipodascomycetes</taxon>
        <taxon>Dipodascales</taxon>
        <taxon>Dipodascales incertae sedis</taxon>
        <taxon>Nadsonia</taxon>
    </lineage>
</organism>
<evidence type="ECO:0000256" key="7">
    <source>
        <dbReference type="SAM" id="Phobius"/>
    </source>
</evidence>
<feature type="region of interest" description="Disordered" evidence="6">
    <location>
        <begin position="608"/>
        <end position="629"/>
    </location>
</feature>
<evidence type="ECO:0000313" key="10">
    <source>
        <dbReference type="Proteomes" id="UP000095009"/>
    </source>
</evidence>
<dbReference type="Gene3D" id="1.20.1250.20">
    <property type="entry name" value="MFS general substrate transporter like domains"/>
    <property type="match status" value="1"/>
</dbReference>
<feature type="transmembrane region" description="Helical" evidence="7">
    <location>
        <begin position="97"/>
        <end position="118"/>
    </location>
</feature>
<dbReference type="Gene3D" id="1.20.1720.10">
    <property type="entry name" value="Multidrug resistance protein D"/>
    <property type="match status" value="1"/>
</dbReference>
<dbReference type="PRINTS" id="PR01036">
    <property type="entry name" value="TCRTETB"/>
</dbReference>
<dbReference type="GO" id="GO:0005886">
    <property type="term" value="C:plasma membrane"/>
    <property type="evidence" value="ECO:0007669"/>
    <property type="project" value="TreeGrafter"/>
</dbReference>
<gene>
    <name evidence="9" type="ORF">NADFUDRAFT_48358</name>
</gene>
<dbReference type="EMBL" id="KV454416">
    <property type="protein sequence ID" value="ODQ63160.1"/>
    <property type="molecule type" value="Genomic_DNA"/>
</dbReference>
<sequence length="629" mass="68361">MTAELDSLAVSKSRTNIPDIGSISGFSSEGKLKTEDNEPLQSKEDKEEELAHTDSSLTPIRKYILALTLSLSIFLVAMDQTIVTSSLPYIIASLNSSAGYTWIGTSYLLCSCSVLPLYGKLADIVGRKPTMLTAVGLFLVGSAVCGSAPTMGVLIAGRAIQGLGGGGISGLVNIIISDVVPLNERGLFIGCIGATWAIASTIGPLIGGALTTRVTWRWCFYLNLPIGGLGFIVLWFILRIKSPRVNFREGIRRVDWLGVVMVSAATTLLLLALDWGGITYSWSSTIIICFLVFTMVLYVLFFIYEYFIVKWQWTCQPLIPVNLFNDRVRALSLWLGIFHSITFMGTTYYLPFYLQALYGYDAIMAAVILIPEAILMGLFSGVGGTFVSKLGWIYQTLGFGYSITIIGSGLLSLLNAESNTAMRILFPMVLGIGIGPNFQSTLLILQSRIKREEIAVATSTWGYVRTLGMSLGIAIAGVIFQNRISQATGDAYTNTHGMLSLNNPNSILQQVPEGLRVSVQTMVLSLLSGGSAPASVNRVRALTVETLGSFASGDNATDQLLIDNIQLVARHVYSFAFNGVWWAMCGFGGAFLAMFGLGKIEMRMKDEKNGIKEENDEKKNKKNDGEIHE</sequence>
<feature type="transmembrane region" description="Helical" evidence="7">
    <location>
        <begin position="362"/>
        <end position="380"/>
    </location>
</feature>
<feature type="transmembrane region" description="Helical" evidence="7">
    <location>
        <begin position="130"/>
        <end position="149"/>
    </location>
</feature>
<dbReference type="STRING" id="857566.A0A1E3PCZ3"/>
<name>A0A1E3PCZ3_9ASCO</name>
<dbReference type="Pfam" id="PF07690">
    <property type="entry name" value="MFS_1"/>
    <property type="match status" value="1"/>
</dbReference>
<dbReference type="GO" id="GO:0022857">
    <property type="term" value="F:transmembrane transporter activity"/>
    <property type="evidence" value="ECO:0007669"/>
    <property type="project" value="InterPro"/>
</dbReference>
<feature type="domain" description="Major facilitator superfamily (MFS) profile" evidence="8">
    <location>
        <begin position="65"/>
        <end position="536"/>
    </location>
</feature>
<feature type="transmembrane region" description="Helical" evidence="7">
    <location>
        <begin position="187"/>
        <end position="206"/>
    </location>
</feature>
<proteinExistence type="inferred from homology"/>
<evidence type="ECO:0000256" key="5">
    <source>
        <dbReference type="ARBA" id="ARBA00023136"/>
    </source>
</evidence>
<comment type="similarity">
    <text evidence="2">Belongs to the major facilitator superfamily. TCR/Tet family.</text>
</comment>
<reference evidence="9 10" key="1">
    <citation type="journal article" date="2016" name="Proc. Natl. Acad. Sci. U.S.A.">
        <title>Comparative genomics of biotechnologically important yeasts.</title>
        <authorList>
            <person name="Riley R."/>
            <person name="Haridas S."/>
            <person name="Wolfe K.H."/>
            <person name="Lopes M.R."/>
            <person name="Hittinger C.T."/>
            <person name="Goeker M."/>
            <person name="Salamov A.A."/>
            <person name="Wisecaver J.H."/>
            <person name="Long T.M."/>
            <person name="Calvey C.H."/>
            <person name="Aerts A.L."/>
            <person name="Barry K.W."/>
            <person name="Choi C."/>
            <person name="Clum A."/>
            <person name="Coughlan A.Y."/>
            <person name="Deshpande S."/>
            <person name="Douglass A.P."/>
            <person name="Hanson S.J."/>
            <person name="Klenk H.-P."/>
            <person name="LaButti K.M."/>
            <person name="Lapidus A."/>
            <person name="Lindquist E.A."/>
            <person name="Lipzen A.M."/>
            <person name="Meier-Kolthoff J.P."/>
            <person name="Ohm R.A."/>
            <person name="Otillar R.P."/>
            <person name="Pangilinan J.L."/>
            <person name="Peng Y."/>
            <person name="Rokas A."/>
            <person name="Rosa C.A."/>
            <person name="Scheuner C."/>
            <person name="Sibirny A.A."/>
            <person name="Slot J.C."/>
            <person name="Stielow J.B."/>
            <person name="Sun H."/>
            <person name="Kurtzman C.P."/>
            <person name="Blackwell M."/>
            <person name="Grigoriev I.V."/>
            <person name="Jeffries T.W."/>
        </authorList>
    </citation>
    <scope>NUCLEOTIDE SEQUENCE [LARGE SCALE GENOMIC DNA]</scope>
    <source>
        <strain evidence="9 10">DSM 6958</strain>
    </source>
</reference>
<protein>
    <submittedName>
        <fullName evidence="9">MFS general substrate transporter</fullName>
    </submittedName>
</protein>
<keyword evidence="3 7" id="KW-0812">Transmembrane</keyword>
<dbReference type="PANTHER" id="PTHR23501">
    <property type="entry name" value="MAJOR FACILITATOR SUPERFAMILY"/>
    <property type="match status" value="1"/>
</dbReference>
<dbReference type="InterPro" id="IPR036259">
    <property type="entry name" value="MFS_trans_sf"/>
</dbReference>
<feature type="transmembrane region" description="Helical" evidence="7">
    <location>
        <begin position="392"/>
        <end position="412"/>
    </location>
</feature>
<evidence type="ECO:0000259" key="8">
    <source>
        <dbReference type="PROSITE" id="PS50850"/>
    </source>
</evidence>
<feature type="transmembrane region" description="Helical" evidence="7">
    <location>
        <begin position="285"/>
        <end position="309"/>
    </location>
</feature>
<evidence type="ECO:0000256" key="3">
    <source>
        <dbReference type="ARBA" id="ARBA00022692"/>
    </source>
</evidence>
<evidence type="ECO:0000256" key="2">
    <source>
        <dbReference type="ARBA" id="ARBA00007520"/>
    </source>
</evidence>
<feature type="transmembrane region" description="Helical" evidence="7">
    <location>
        <begin position="330"/>
        <end position="350"/>
    </location>
</feature>
<evidence type="ECO:0000313" key="9">
    <source>
        <dbReference type="EMBL" id="ODQ63160.1"/>
    </source>
</evidence>
<accession>A0A1E3PCZ3</accession>